<dbReference type="InterPro" id="IPR001173">
    <property type="entry name" value="Glyco_trans_2-like"/>
</dbReference>
<evidence type="ECO:0000313" key="13">
    <source>
        <dbReference type="Proteomes" id="UP000533598"/>
    </source>
</evidence>
<evidence type="ECO:0000256" key="5">
    <source>
        <dbReference type="ARBA" id="ARBA00023136"/>
    </source>
</evidence>
<keyword evidence="10" id="KW-1133">Transmembrane helix</keyword>
<organism evidence="12 13">
    <name type="scientific">Crossiella cryophila</name>
    <dbReference type="NCBI Taxonomy" id="43355"/>
    <lineage>
        <taxon>Bacteria</taxon>
        <taxon>Bacillati</taxon>
        <taxon>Actinomycetota</taxon>
        <taxon>Actinomycetes</taxon>
        <taxon>Pseudonocardiales</taxon>
        <taxon>Pseudonocardiaceae</taxon>
        <taxon>Crossiella</taxon>
    </lineage>
</organism>
<evidence type="ECO:0000256" key="2">
    <source>
        <dbReference type="ARBA" id="ARBA00022475"/>
    </source>
</evidence>
<feature type="transmembrane region" description="Helical" evidence="10">
    <location>
        <begin position="371"/>
        <end position="390"/>
    </location>
</feature>
<dbReference type="GO" id="GO:0005886">
    <property type="term" value="C:plasma membrane"/>
    <property type="evidence" value="ECO:0007669"/>
    <property type="project" value="UniProtKB-SubCell"/>
</dbReference>
<gene>
    <name evidence="12" type="ORF">HNR67_004904</name>
</gene>
<dbReference type="InterPro" id="IPR029044">
    <property type="entry name" value="Nucleotide-diphossugar_trans"/>
</dbReference>
<keyword evidence="3" id="KW-0328">Glycosyltransferase</keyword>
<keyword evidence="10" id="KW-0812">Transmembrane</keyword>
<comment type="pathway">
    <text evidence="7">Carotenoid biosynthesis; staphyloxanthin biosynthesis; staphyloxanthin from farnesyl diphosphate: step 4/5.</text>
</comment>
<keyword evidence="13" id="KW-1185">Reference proteome</keyword>
<protein>
    <recommendedName>
        <fullName evidence="9">4,4'-diaponeurosporenoate glycosyltransferase</fullName>
    </recommendedName>
</protein>
<reference evidence="12 13" key="1">
    <citation type="submission" date="2020-08" db="EMBL/GenBank/DDBJ databases">
        <title>Sequencing the genomes of 1000 actinobacteria strains.</title>
        <authorList>
            <person name="Klenk H.-P."/>
        </authorList>
    </citation>
    <scope>NUCLEOTIDE SEQUENCE [LARGE SCALE GENOMIC DNA]</scope>
    <source>
        <strain evidence="12 13">DSM 44230</strain>
    </source>
</reference>
<evidence type="ECO:0000256" key="4">
    <source>
        <dbReference type="ARBA" id="ARBA00022679"/>
    </source>
</evidence>
<dbReference type="AlphaFoldDB" id="A0A7W7FU21"/>
<evidence type="ECO:0000256" key="7">
    <source>
        <dbReference type="ARBA" id="ARBA00037904"/>
    </source>
</evidence>
<feature type="domain" description="Glycosyltransferase 2-like" evidence="11">
    <location>
        <begin position="230"/>
        <end position="369"/>
    </location>
</feature>
<dbReference type="Pfam" id="PF13632">
    <property type="entry name" value="Glyco_trans_2_3"/>
    <property type="match status" value="1"/>
</dbReference>
<dbReference type="Gene3D" id="3.90.550.10">
    <property type="entry name" value="Spore Coat Polysaccharide Biosynthesis Protein SpsA, Chain A"/>
    <property type="match status" value="1"/>
</dbReference>
<evidence type="ECO:0000256" key="6">
    <source>
        <dbReference type="ARBA" id="ARBA00037281"/>
    </source>
</evidence>
<dbReference type="Proteomes" id="UP000533598">
    <property type="component" value="Unassembled WGS sequence"/>
</dbReference>
<comment type="function">
    <text evidence="6">Catalyzes the glycosylation of 4,4'-diaponeurosporenoate, i.e. the esterification of glucose at the C1'' position with the carboxyl group of 4,4'-diaponeurosporenic acid, to form glycosyl-4,4'-diaponeurosporenoate. This is a step in the biosynthesis of staphyloxanthin, an orange pigment present in most staphylococci strains.</text>
</comment>
<evidence type="ECO:0000313" key="12">
    <source>
        <dbReference type="EMBL" id="MBB4678786.1"/>
    </source>
</evidence>
<keyword evidence="2" id="KW-1003">Cell membrane</keyword>
<name>A0A7W7FU21_9PSEU</name>
<proteinExistence type="inferred from homology"/>
<evidence type="ECO:0000256" key="10">
    <source>
        <dbReference type="SAM" id="Phobius"/>
    </source>
</evidence>
<evidence type="ECO:0000256" key="9">
    <source>
        <dbReference type="ARBA" id="ARBA00040345"/>
    </source>
</evidence>
<evidence type="ECO:0000256" key="1">
    <source>
        <dbReference type="ARBA" id="ARBA00004236"/>
    </source>
</evidence>
<keyword evidence="4 12" id="KW-0808">Transferase</keyword>
<evidence type="ECO:0000256" key="8">
    <source>
        <dbReference type="ARBA" id="ARBA00038120"/>
    </source>
</evidence>
<evidence type="ECO:0000256" key="3">
    <source>
        <dbReference type="ARBA" id="ARBA00022676"/>
    </source>
</evidence>
<dbReference type="RefSeq" id="WP_185004616.1">
    <property type="nucleotide sequence ID" value="NZ_BAAAUI010000052.1"/>
</dbReference>
<dbReference type="SUPFAM" id="SSF53448">
    <property type="entry name" value="Nucleotide-diphospho-sugar transferases"/>
    <property type="match status" value="1"/>
</dbReference>
<dbReference type="EMBL" id="JACHMH010000001">
    <property type="protein sequence ID" value="MBB4678786.1"/>
    <property type="molecule type" value="Genomic_DNA"/>
</dbReference>
<dbReference type="CDD" id="cd00761">
    <property type="entry name" value="Glyco_tranf_GTA_type"/>
    <property type="match status" value="1"/>
</dbReference>
<dbReference type="PANTHER" id="PTHR43646">
    <property type="entry name" value="GLYCOSYLTRANSFERASE"/>
    <property type="match status" value="1"/>
</dbReference>
<sequence>MPDPVTVATAVVACWLALRYTLIWARLWAAPQRLAADRERDLAASERFAGDNPPELVFIVPAYAEADTLPDSVPALCRSIEAGQYPARIIVVTSLAERAAPEQVPVGAGGHGHGPTARVARRLAAEYPQVTHLEHDGPRPNMAAQFNAGVAAVRAQAGERAGRTYLVCYNADTTAAADTVQALGDTLTATGLPPVAQLMCVSLRNLDRLRGRWAWYLAGAAYYQTRWALGFEFDMYRRNSRRGGAYYLRGHGLTVRLDLLSRLDGLSSRTALEDLLLGFRLSLRAIPVQVVPVVENTDTPTTVRELLAQKSNWFSGMWDVLRYRRLLGAEAAEFGARFHLLRLVSLYRDVASWLLGPLAGLWLLVCGFFGGWPWLAALPVANAVLSVLLVRRAARAAGLDAAVPGVGSLALSAGTLAYSLSRNLGPLQHLTRQLRKWFTA</sequence>
<comment type="caution">
    <text evidence="12">The sequence shown here is derived from an EMBL/GenBank/DDBJ whole genome shotgun (WGS) entry which is preliminary data.</text>
</comment>
<keyword evidence="5 10" id="KW-0472">Membrane</keyword>
<comment type="subcellular location">
    <subcellularLocation>
        <location evidence="1">Cell membrane</location>
    </subcellularLocation>
</comment>
<dbReference type="GO" id="GO:0016757">
    <property type="term" value="F:glycosyltransferase activity"/>
    <property type="evidence" value="ECO:0007669"/>
    <property type="project" value="UniProtKB-KW"/>
</dbReference>
<dbReference type="PANTHER" id="PTHR43646:SF2">
    <property type="entry name" value="GLYCOSYLTRANSFERASE 2-LIKE DOMAIN-CONTAINING PROTEIN"/>
    <property type="match status" value="1"/>
</dbReference>
<evidence type="ECO:0000259" key="11">
    <source>
        <dbReference type="Pfam" id="PF13632"/>
    </source>
</evidence>
<comment type="similarity">
    <text evidence="8">Belongs to the glycosyltransferase 2 family. CrtQ subfamily.</text>
</comment>
<accession>A0A7W7FU21</accession>